<keyword evidence="1" id="KW-0812">Transmembrane</keyword>
<gene>
    <name evidence="2" type="ORF">SAMN05660299_01260</name>
</gene>
<dbReference type="OrthoDB" id="1624172at2"/>
<evidence type="ECO:0000313" key="2">
    <source>
        <dbReference type="EMBL" id="SDM63472.1"/>
    </source>
</evidence>
<keyword evidence="1" id="KW-0472">Membrane</keyword>
<organism evidence="2 3">
    <name type="scientific">Megasphaera paucivorans</name>
    <dbReference type="NCBI Taxonomy" id="349095"/>
    <lineage>
        <taxon>Bacteria</taxon>
        <taxon>Bacillati</taxon>
        <taxon>Bacillota</taxon>
        <taxon>Negativicutes</taxon>
        <taxon>Veillonellales</taxon>
        <taxon>Veillonellaceae</taxon>
        <taxon>Megasphaera</taxon>
    </lineage>
</organism>
<evidence type="ECO:0000256" key="1">
    <source>
        <dbReference type="SAM" id="Phobius"/>
    </source>
</evidence>
<dbReference type="RefSeq" id="WP_091649476.1">
    <property type="nucleotide sequence ID" value="NZ_FNHQ01000010.1"/>
</dbReference>
<proteinExistence type="predicted"/>
<dbReference type="EMBL" id="FNHQ01000010">
    <property type="protein sequence ID" value="SDM63472.1"/>
    <property type="molecule type" value="Genomic_DNA"/>
</dbReference>
<dbReference type="Proteomes" id="UP000199309">
    <property type="component" value="Unassembled WGS sequence"/>
</dbReference>
<evidence type="ECO:0000313" key="3">
    <source>
        <dbReference type="Proteomes" id="UP000199309"/>
    </source>
</evidence>
<keyword evidence="1" id="KW-1133">Transmembrane helix</keyword>
<sequence length="346" mass="39208">MKRRIPAPDISIWTALCIIILCLAAAAYTYRYMYKATPDYSLSRIITAAQSGDASAFEEMTDGTAISGQLFDAMIQDTDTAEQPSFLLQLAWRPLKTQFTANTQTYLHCRITGDIDTPSFKKTEQDMDNRLRTFGFPIPMKGWHYVSSSFSRRIDDNTAEIDITFHQDLLNKNITGTVIMTRYDKNDWHITGITHADTFLKSLHSAYESELAAYNQPVRDKINRLVTLSRLSSQLVRSNDNKQTFLRLQYTPIIKGNPERIKDIQAAYTLQRSDDNTLLYYADVSIYPDSAETVRTSQFLLNPLIPSQYTLIGYTDLSATTASLSVTAIHFKDGTTWKLANALPET</sequence>
<dbReference type="AlphaFoldDB" id="A0A1G9UU77"/>
<name>A0A1G9UU77_9FIRM</name>
<feature type="transmembrane region" description="Helical" evidence="1">
    <location>
        <begin position="12"/>
        <end position="33"/>
    </location>
</feature>
<accession>A0A1G9UU77</accession>
<reference evidence="2 3" key="1">
    <citation type="submission" date="2016-10" db="EMBL/GenBank/DDBJ databases">
        <authorList>
            <person name="de Groot N.N."/>
        </authorList>
    </citation>
    <scope>NUCLEOTIDE SEQUENCE [LARGE SCALE GENOMIC DNA]</scope>
    <source>
        <strain evidence="2 3">DSM 16981</strain>
    </source>
</reference>
<protein>
    <submittedName>
        <fullName evidence="2">Uncharacterized protein</fullName>
    </submittedName>
</protein>
<keyword evidence="3" id="KW-1185">Reference proteome</keyword>